<evidence type="ECO:0000313" key="2">
    <source>
        <dbReference type="Proteomes" id="UP000000268"/>
    </source>
</evidence>
<keyword evidence="1" id="KW-0614">Plasmid</keyword>
<gene>
    <name evidence="1" type="ordered locus">AM1_E0107</name>
</gene>
<dbReference type="EMBL" id="CP000842">
    <property type="protein sequence ID" value="ABW32876.1"/>
    <property type="molecule type" value="Genomic_DNA"/>
</dbReference>
<evidence type="ECO:0000313" key="1">
    <source>
        <dbReference type="EMBL" id="ABW32876.1"/>
    </source>
</evidence>
<dbReference type="KEGG" id="amr:AM1_E0107"/>
<name>A8ZPE0_ACAM1</name>
<dbReference type="AlphaFoldDB" id="A8ZPE0"/>
<dbReference type="Proteomes" id="UP000000268">
    <property type="component" value="Plasmid pREB5"/>
</dbReference>
<geneLocation type="plasmid" evidence="1 2">
    <name>pREB5</name>
</geneLocation>
<sequence>MLPLTVTSLSGLSRKACLEQHGLDVTDFFGHGSSTNCPI</sequence>
<accession>A8ZPE0</accession>
<proteinExistence type="predicted"/>
<dbReference type="HOGENOM" id="CLU_3303033_0_0_3"/>
<organism evidence="1 2">
    <name type="scientific">Acaryochloris marina (strain MBIC 11017)</name>
    <dbReference type="NCBI Taxonomy" id="329726"/>
    <lineage>
        <taxon>Bacteria</taxon>
        <taxon>Bacillati</taxon>
        <taxon>Cyanobacteriota</taxon>
        <taxon>Cyanophyceae</taxon>
        <taxon>Acaryochloridales</taxon>
        <taxon>Acaryochloridaceae</taxon>
        <taxon>Acaryochloris</taxon>
    </lineage>
</organism>
<reference evidence="1 2" key="1">
    <citation type="journal article" date="2008" name="Proc. Natl. Acad. Sci. U.S.A.">
        <title>Niche adaptation and genome expansion in the chlorophyll d-producing cyanobacterium Acaryochloris marina.</title>
        <authorList>
            <person name="Swingley W.D."/>
            <person name="Chen M."/>
            <person name="Cheung P.C."/>
            <person name="Conrad A.L."/>
            <person name="Dejesa L.C."/>
            <person name="Hao J."/>
            <person name="Honchak B.M."/>
            <person name="Karbach L.E."/>
            <person name="Kurdoglu A."/>
            <person name="Lahiri S."/>
            <person name="Mastrian S.D."/>
            <person name="Miyashita H."/>
            <person name="Page L."/>
            <person name="Ramakrishna P."/>
            <person name="Satoh S."/>
            <person name="Sattley W.M."/>
            <person name="Shimada Y."/>
            <person name="Taylor H.L."/>
            <person name="Tomo T."/>
            <person name="Tsuchiya T."/>
            <person name="Wang Z.T."/>
            <person name="Raymond J."/>
            <person name="Mimuro M."/>
            <person name="Blankenship R.E."/>
            <person name="Touchman J.W."/>
        </authorList>
    </citation>
    <scope>NUCLEOTIDE SEQUENCE [LARGE SCALE GENOMIC DNA]</scope>
    <source>
        <strain evidence="2">MBIC 11017</strain>
        <plasmid evidence="2">Plasmid pREB5</plasmid>
    </source>
</reference>
<keyword evidence="2" id="KW-1185">Reference proteome</keyword>
<protein>
    <submittedName>
        <fullName evidence="1">Uncharacterized protein</fullName>
    </submittedName>
</protein>